<keyword evidence="5" id="KW-1185">Reference proteome</keyword>
<evidence type="ECO:0000256" key="2">
    <source>
        <dbReference type="ARBA" id="ARBA00022676"/>
    </source>
</evidence>
<feature type="domain" description="Glycosyltransferase N-terminal" evidence="3">
    <location>
        <begin position="13"/>
        <end position="51"/>
    </location>
</feature>
<dbReference type="EMBL" id="JAMYWD010000002">
    <property type="protein sequence ID" value="KAJ4979740.1"/>
    <property type="molecule type" value="Genomic_DNA"/>
</dbReference>
<evidence type="ECO:0000256" key="1">
    <source>
        <dbReference type="ARBA" id="ARBA00009995"/>
    </source>
</evidence>
<dbReference type="OrthoDB" id="5835829at2759"/>
<sequence length="204" mass="22558">MSLSGLDGIPGCHVVAIPYPGRGHINPMMNVSTLLASKGLAVTFVVTEEWLTLIGSGLESFPNIRFRSIPNVIPSELTRGSDFAGFFEAVFTKMEAPFDQLLDGLEQPATCIIADTFLPWTIAIGNRRNIPVALLWPMSPSLFSLHYHYHLLVAHGHQPAPLENFSGGYSLNEFLILIVRSKTPIRYEVLKLFSFASQKGKMRS</sequence>
<dbReference type="Gene3D" id="3.40.50.2000">
    <property type="entry name" value="Glycogen Phosphorylase B"/>
    <property type="match status" value="1"/>
</dbReference>
<dbReference type="Pfam" id="PF26168">
    <property type="entry name" value="Glyco_transf_N"/>
    <property type="match status" value="1"/>
</dbReference>
<dbReference type="PANTHER" id="PTHR11926:SF1494">
    <property type="entry name" value="FLAVONOL 3-O-GLUCOSYLTRANSFERASE UGT76E12-RELATED"/>
    <property type="match status" value="1"/>
</dbReference>
<dbReference type="InterPro" id="IPR058980">
    <property type="entry name" value="Glyco_transf_N"/>
</dbReference>
<organism evidence="4 5">
    <name type="scientific">Protea cynaroides</name>
    <dbReference type="NCBI Taxonomy" id="273540"/>
    <lineage>
        <taxon>Eukaryota</taxon>
        <taxon>Viridiplantae</taxon>
        <taxon>Streptophyta</taxon>
        <taxon>Embryophyta</taxon>
        <taxon>Tracheophyta</taxon>
        <taxon>Spermatophyta</taxon>
        <taxon>Magnoliopsida</taxon>
        <taxon>Proteales</taxon>
        <taxon>Proteaceae</taxon>
        <taxon>Protea</taxon>
    </lineage>
</organism>
<dbReference type="SUPFAM" id="SSF53756">
    <property type="entry name" value="UDP-Glycosyltransferase/glycogen phosphorylase"/>
    <property type="match status" value="1"/>
</dbReference>
<dbReference type="Proteomes" id="UP001141806">
    <property type="component" value="Unassembled WGS sequence"/>
</dbReference>
<gene>
    <name evidence="4" type="ORF">NE237_010520</name>
</gene>
<dbReference type="PANTHER" id="PTHR11926">
    <property type="entry name" value="GLUCOSYL/GLUCURONOSYL TRANSFERASES"/>
    <property type="match status" value="1"/>
</dbReference>
<reference evidence="4" key="1">
    <citation type="journal article" date="2023" name="Plant J.">
        <title>The genome of the king protea, Protea cynaroides.</title>
        <authorList>
            <person name="Chang J."/>
            <person name="Duong T.A."/>
            <person name="Schoeman C."/>
            <person name="Ma X."/>
            <person name="Roodt D."/>
            <person name="Barker N."/>
            <person name="Li Z."/>
            <person name="Van de Peer Y."/>
            <person name="Mizrachi E."/>
        </authorList>
    </citation>
    <scope>NUCLEOTIDE SEQUENCE</scope>
    <source>
        <tissue evidence="4">Young leaves</tissue>
    </source>
</reference>
<dbReference type="GO" id="GO:0080044">
    <property type="term" value="F:quercetin 7-O-glucosyltransferase activity"/>
    <property type="evidence" value="ECO:0007669"/>
    <property type="project" value="TreeGrafter"/>
</dbReference>
<evidence type="ECO:0000313" key="4">
    <source>
        <dbReference type="EMBL" id="KAJ4979740.1"/>
    </source>
</evidence>
<comment type="similarity">
    <text evidence="1">Belongs to the UDP-glycosyltransferase family.</text>
</comment>
<keyword evidence="2" id="KW-0808">Transferase</keyword>
<keyword evidence="2" id="KW-0328">Glycosyltransferase</keyword>
<evidence type="ECO:0000259" key="3">
    <source>
        <dbReference type="Pfam" id="PF26168"/>
    </source>
</evidence>
<proteinExistence type="inferred from homology"/>
<evidence type="ECO:0000313" key="5">
    <source>
        <dbReference type="Proteomes" id="UP001141806"/>
    </source>
</evidence>
<dbReference type="GO" id="GO:0080043">
    <property type="term" value="F:quercetin 3-O-glucosyltransferase activity"/>
    <property type="evidence" value="ECO:0007669"/>
    <property type="project" value="TreeGrafter"/>
</dbReference>
<accession>A0A9Q0R1R5</accession>
<name>A0A9Q0R1R5_9MAGN</name>
<dbReference type="AlphaFoldDB" id="A0A9Q0R1R5"/>
<comment type="caution">
    <text evidence="4">The sequence shown here is derived from an EMBL/GenBank/DDBJ whole genome shotgun (WGS) entry which is preliminary data.</text>
</comment>
<protein>
    <recommendedName>
        <fullName evidence="3">Glycosyltransferase N-terminal domain-containing protein</fullName>
    </recommendedName>
</protein>